<reference evidence="1 2" key="1">
    <citation type="journal article" date="2012" name="PLoS Pathog.">
        <title>Diverse lifestyles and strategies of plant pathogenesis encoded in the genomes of eighteen Dothideomycetes fungi.</title>
        <authorList>
            <person name="Ohm R.A."/>
            <person name="Feau N."/>
            <person name="Henrissat B."/>
            <person name="Schoch C.L."/>
            <person name="Horwitz B.A."/>
            <person name="Barry K.W."/>
            <person name="Condon B.J."/>
            <person name="Copeland A.C."/>
            <person name="Dhillon B."/>
            <person name="Glaser F."/>
            <person name="Hesse C.N."/>
            <person name="Kosti I."/>
            <person name="LaButti K."/>
            <person name="Lindquist E.A."/>
            <person name="Lucas S."/>
            <person name="Salamov A.A."/>
            <person name="Bradshaw R.E."/>
            <person name="Ciuffetti L."/>
            <person name="Hamelin R.C."/>
            <person name="Kema G.H.J."/>
            <person name="Lawrence C."/>
            <person name="Scott J.A."/>
            <person name="Spatafora J.W."/>
            <person name="Turgeon B.G."/>
            <person name="de Wit P.J.G.M."/>
            <person name="Zhong S."/>
            <person name="Goodwin S.B."/>
            <person name="Grigoriev I.V."/>
        </authorList>
    </citation>
    <scope>NUCLEOTIDE SEQUENCE [LARGE SCALE GENOMIC DNA]</scope>
    <source>
        <strain evidence="1 2">CIRAD86</strain>
    </source>
</reference>
<evidence type="ECO:0000313" key="2">
    <source>
        <dbReference type="Proteomes" id="UP000016932"/>
    </source>
</evidence>
<evidence type="ECO:0000313" key="1">
    <source>
        <dbReference type="EMBL" id="EME77129.1"/>
    </source>
</evidence>
<dbReference type="KEGG" id="pfj:MYCFIDRAFT_180131"/>
<dbReference type="VEuPathDB" id="FungiDB:MYCFIDRAFT_180131"/>
<dbReference type="RefSeq" id="XP_007932264.1">
    <property type="nucleotide sequence ID" value="XM_007934073.1"/>
</dbReference>
<dbReference type="HOGENOM" id="CLU_2016241_0_0_1"/>
<proteinExistence type="predicted"/>
<name>M2ZDE3_PSEFD</name>
<dbReference type="Proteomes" id="UP000016932">
    <property type="component" value="Unassembled WGS sequence"/>
</dbReference>
<dbReference type="EMBL" id="KB446568">
    <property type="protein sequence ID" value="EME77129.1"/>
    <property type="molecule type" value="Genomic_DNA"/>
</dbReference>
<protein>
    <submittedName>
        <fullName evidence="1">Uncharacterized protein</fullName>
    </submittedName>
</protein>
<accession>M2ZDE3</accession>
<gene>
    <name evidence="1" type="ORF">MYCFIDRAFT_180131</name>
</gene>
<dbReference type="AlphaFoldDB" id="M2ZDE3"/>
<keyword evidence="2" id="KW-1185">Reference proteome</keyword>
<dbReference type="GeneID" id="19334302"/>
<sequence length="123" mass="13683">MCDGKKFCVAGEILAKLEDSGDKGMHVGCPPSPRNIMSLYQTFQACQSETGNKHESPLSRLEKGAFVFVISESMNQSQSLKSYSPHVPVCAPLCRLGLDTTFHTTFHTTFYLPTTFHLCLFLF</sequence>
<organism evidence="1 2">
    <name type="scientific">Pseudocercospora fijiensis (strain CIRAD86)</name>
    <name type="common">Black leaf streak disease fungus</name>
    <name type="synonym">Mycosphaerella fijiensis</name>
    <dbReference type="NCBI Taxonomy" id="383855"/>
    <lineage>
        <taxon>Eukaryota</taxon>
        <taxon>Fungi</taxon>
        <taxon>Dikarya</taxon>
        <taxon>Ascomycota</taxon>
        <taxon>Pezizomycotina</taxon>
        <taxon>Dothideomycetes</taxon>
        <taxon>Dothideomycetidae</taxon>
        <taxon>Mycosphaerellales</taxon>
        <taxon>Mycosphaerellaceae</taxon>
        <taxon>Pseudocercospora</taxon>
    </lineage>
</organism>